<evidence type="ECO:0000256" key="7">
    <source>
        <dbReference type="ARBA" id="ARBA00022786"/>
    </source>
</evidence>
<organism evidence="19 20">
    <name type="scientific">Coptis chinensis</name>
    <dbReference type="NCBI Taxonomy" id="261450"/>
    <lineage>
        <taxon>Eukaryota</taxon>
        <taxon>Viridiplantae</taxon>
        <taxon>Streptophyta</taxon>
        <taxon>Embryophyta</taxon>
        <taxon>Tracheophyta</taxon>
        <taxon>Spermatophyta</taxon>
        <taxon>Magnoliopsida</taxon>
        <taxon>Ranunculales</taxon>
        <taxon>Ranunculaceae</taxon>
        <taxon>Coptidoideae</taxon>
        <taxon>Coptis</taxon>
    </lineage>
</organism>
<feature type="domain" description="BTB" evidence="17">
    <location>
        <begin position="61"/>
        <end position="132"/>
    </location>
</feature>
<evidence type="ECO:0000313" key="19">
    <source>
        <dbReference type="EMBL" id="KAF9613070.1"/>
    </source>
</evidence>
<keyword evidence="7" id="KW-0833">Ubl conjugation pathway</keyword>
<dbReference type="Pfam" id="PF12796">
    <property type="entry name" value="Ank_2"/>
    <property type="match status" value="1"/>
</dbReference>
<dbReference type="GO" id="GO:0008270">
    <property type="term" value="F:zinc ion binding"/>
    <property type="evidence" value="ECO:0007669"/>
    <property type="project" value="UniProtKB-KW"/>
</dbReference>
<dbReference type="AlphaFoldDB" id="A0A835I5S6"/>
<dbReference type="InterPro" id="IPR057250">
    <property type="entry name" value="Znf_C2HC_NPR-type"/>
</dbReference>
<keyword evidence="4" id="KW-0479">Metal-binding</keyword>
<comment type="caution">
    <text evidence="15">Lacks conserved residue(s) required for the propagation of feature annotation.</text>
</comment>
<dbReference type="InterPro" id="IPR002110">
    <property type="entry name" value="Ankyrin_rpt"/>
</dbReference>
<evidence type="ECO:0000256" key="5">
    <source>
        <dbReference type="ARBA" id="ARBA00022737"/>
    </source>
</evidence>
<keyword evidence="10 14" id="KW-0040">ANK repeat</keyword>
<comment type="similarity">
    <text evidence="13">Belongs to the plant 'ANKYRIN-BTB/POZ' family. 'NPR1-like' subfamily.</text>
</comment>
<dbReference type="GO" id="GO:2000022">
    <property type="term" value="P:regulation of jasmonic acid mediated signaling pathway"/>
    <property type="evidence" value="ECO:0007669"/>
    <property type="project" value="InterPro"/>
</dbReference>
<evidence type="ECO:0000259" key="17">
    <source>
        <dbReference type="PROSITE" id="PS50097"/>
    </source>
</evidence>
<dbReference type="PANTHER" id="PTHR46475">
    <property type="entry name" value="REGULATORY PROTEIN NPR3"/>
    <property type="match status" value="1"/>
</dbReference>
<dbReference type="OrthoDB" id="71307at2759"/>
<evidence type="ECO:0000256" key="10">
    <source>
        <dbReference type="ARBA" id="ARBA00023043"/>
    </source>
</evidence>
<dbReference type="EMBL" id="JADFTS010000003">
    <property type="protein sequence ID" value="KAF9613070.1"/>
    <property type="molecule type" value="Genomic_DNA"/>
</dbReference>
<keyword evidence="11" id="KW-0539">Nucleus</keyword>
<name>A0A835I5S6_9MAGN</name>
<dbReference type="SMART" id="SM00225">
    <property type="entry name" value="BTB"/>
    <property type="match status" value="1"/>
</dbReference>
<feature type="region of interest" description="Disordered" evidence="16">
    <location>
        <begin position="551"/>
        <end position="578"/>
    </location>
</feature>
<dbReference type="GO" id="GO:0050832">
    <property type="term" value="P:defense response to fungus"/>
    <property type="evidence" value="ECO:0007669"/>
    <property type="project" value="UniProtKB-ARBA"/>
</dbReference>
<dbReference type="InterPro" id="IPR011333">
    <property type="entry name" value="SKP1/BTB/POZ_sf"/>
</dbReference>
<dbReference type="GO" id="GO:0005737">
    <property type="term" value="C:cytoplasm"/>
    <property type="evidence" value="ECO:0007669"/>
    <property type="project" value="UniProtKB-SubCell"/>
</dbReference>
<dbReference type="PROSITE" id="PS52046">
    <property type="entry name" value="ZF_C2HC_NPR"/>
    <property type="match status" value="1"/>
</dbReference>
<keyword evidence="6 15" id="KW-0863">Zinc-finger</keyword>
<sequence length="578" mass="64534">MNNSSDINSALSSTCCVCNTETLTSPEHLQQPELSQLTSLNRLSQNLETIFQSEDDFTFYSDAKIIVNESQQLPIHRCILSARSLFFKSLFSEARDEVVFQLKDLVKDYKVGYDSLVGILGYLYGGKVKPLPYTVCVCVDDECSHIGCRPAVDSMLEVLYASFIFQIPELVALYEGRLLGILDQVPADDILAVLSVAALMCDKACERLFAKCIDITVKSDMDTTTLEKALSPDIVKPIMDLRSEVEFSVPGSNVFPDKHVRRLHRALESDDVELVGLLLKEGRSTLDDAYALHYAIAYCDVKTTTKLLEFGLADVNLRNARGYAVLHVAAMRKEPKIIVSLLTKGAQPSALTSDGRTALQISKRLTRFVDYFRSTEEGEATPKDRLCIEILEQAEGRDLLLGEASTSRAMAGDDLRMSLLYLENRVTIARLLFPMEAKVAMDIAQVDGTLEFPVVVNPKNSPSRQNTSVELNESPFKNEEEYLNRMRALSRTVELGKRFFPRCSEVLDKIMDADDLSELANLDNDNADERLTKKQRYMELQESFAQAFSEDKEDIDRSAAMSPASSSSTCMRVARTGN</sequence>
<dbReference type="InterPro" id="IPR044292">
    <property type="entry name" value="NPR"/>
</dbReference>
<comment type="subcellular location">
    <subcellularLocation>
        <location evidence="1">Cytoplasm</location>
    </subcellularLocation>
    <subcellularLocation>
        <location evidence="12">Nucleus</location>
        <location evidence="12">Nuclear body</location>
    </subcellularLocation>
</comment>
<dbReference type="GO" id="GO:2000031">
    <property type="term" value="P:regulation of salicylic acid mediated signaling pathway"/>
    <property type="evidence" value="ECO:0007669"/>
    <property type="project" value="InterPro"/>
</dbReference>
<evidence type="ECO:0000256" key="15">
    <source>
        <dbReference type="PROSITE-ProRule" id="PRU01391"/>
    </source>
</evidence>
<evidence type="ECO:0008006" key="21">
    <source>
        <dbReference type="Google" id="ProtNLM"/>
    </source>
</evidence>
<dbReference type="Gene3D" id="1.25.40.20">
    <property type="entry name" value="Ankyrin repeat-containing domain"/>
    <property type="match status" value="1"/>
</dbReference>
<protein>
    <recommendedName>
        <fullName evidence="21">Regulatory protein NPR1</fullName>
    </recommendedName>
</protein>
<dbReference type="PROSITE" id="PS50088">
    <property type="entry name" value="ANK_REPEAT"/>
    <property type="match status" value="1"/>
</dbReference>
<keyword evidence="20" id="KW-1185">Reference proteome</keyword>
<dbReference type="GO" id="GO:0042742">
    <property type="term" value="P:defense response to bacterium"/>
    <property type="evidence" value="ECO:0007669"/>
    <property type="project" value="TreeGrafter"/>
</dbReference>
<dbReference type="InterPro" id="IPR036770">
    <property type="entry name" value="Ankyrin_rpt-contain_sf"/>
</dbReference>
<feature type="domain" description="C2HC NPR-type" evidence="18">
    <location>
        <begin position="135"/>
        <end position="149"/>
    </location>
</feature>
<accession>A0A835I5S6</accession>
<evidence type="ECO:0000256" key="8">
    <source>
        <dbReference type="ARBA" id="ARBA00022821"/>
    </source>
</evidence>
<evidence type="ECO:0000256" key="14">
    <source>
        <dbReference type="PROSITE-ProRule" id="PRU00023"/>
    </source>
</evidence>
<dbReference type="Gene3D" id="3.30.710.10">
    <property type="entry name" value="Potassium Channel Kv1.1, Chain A"/>
    <property type="match status" value="1"/>
</dbReference>
<dbReference type="GO" id="GO:0016604">
    <property type="term" value="C:nuclear body"/>
    <property type="evidence" value="ECO:0007669"/>
    <property type="project" value="UniProtKB-SubCell"/>
</dbReference>
<dbReference type="Pfam" id="PF12313">
    <property type="entry name" value="NPR1_like_C"/>
    <property type="match status" value="1"/>
</dbReference>
<feature type="repeat" description="ANK" evidence="14">
    <location>
        <begin position="321"/>
        <end position="353"/>
    </location>
</feature>
<comment type="pathway">
    <text evidence="2">Protein modification; protein ubiquitination.</text>
</comment>
<evidence type="ECO:0000256" key="11">
    <source>
        <dbReference type="ARBA" id="ARBA00023242"/>
    </source>
</evidence>
<evidence type="ECO:0000256" key="13">
    <source>
        <dbReference type="ARBA" id="ARBA00044947"/>
    </source>
</evidence>
<evidence type="ECO:0000256" key="12">
    <source>
        <dbReference type="ARBA" id="ARBA00034306"/>
    </source>
</evidence>
<dbReference type="InterPro" id="IPR000210">
    <property type="entry name" value="BTB/POZ_dom"/>
</dbReference>
<keyword evidence="3" id="KW-0963">Cytoplasm</keyword>
<dbReference type="SMART" id="SM00248">
    <property type="entry name" value="ANK"/>
    <property type="match status" value="2"/>
</dbReference>
<evidence type="ECO:0000313" key="20">
    <source>
        <dbReference type="Proteomes" id="UP000631114"/>
    </source>
</evidence>
<reference evidence="19 20" key="1">
    <citation type="submission" date="2020-10" db="EMBL/GenBank/DDBJ databases">
        <title>The Coptis chinensis genome and diversification of protoberbering-type alkaloids.</title>
        <authorList>
            <person name="Wang B."/>
            <person name="Shu S."/>
            <person name="Song C."/>
            <person name="Liu Y."/>
        </authorList>
    </citation>
    <scope>NUCLEOTIDE SEQUENCE [LARGE SCALE GENOMIC DNA]</scope>
    <source>
        <strain evidence="19">HL-2020</strain>
        <tissue evidence="19">Leaf</tissue>
    </source>
</reference>
<dbReference type="GO" id="GO:0009862">
    <property type="term" value="P:systemic acquired resistance, salicylic acid mediated signaling pathway"/>
    <property type="evidence" value="ECO:0007669"/>
    <property type="project" value="InterPro"/>
</dbReference>
<proteinExistence type="inferred from homology"/>
<evidence type="ECO:0000256" key="2">
    <source>
        <dbReference type="ARBA" id="ARBA00004906"/>
    </source>
</evidence>
<evidence type="ECO:0000259" key="18">
    <source>
        <dbReference type="PROSITE" id="PS52046"/>
    </source>
</evidence>
<keyword evidence="9" id="KW-0862">Zinc</keyword>
<dbReference type="InterPro" id="IPR021094">
    <property type="entry name" value="NPR1/NIM1-like_C"/>
</dbReference>
<evidence type="ECO:0000256" key="1">
    <source>
        <dbReference type="ARBA" id="ARBA00004496"/>
    </source>
</evidence>
<dbReference type="Pfam" id="PF00651">
    <property type="entry name" value="BTB"/>
    <property type="match status" value="1"/>
</dbReference>
<keyword evidence="8" id="KW-0611">Plant defense</keyword>
<evidence type="ECO:0000256" key="4">
    <source>
        <dbReference type="ARBA" id="ARBA00022723"/>
    </source>
</evidence>
<evidence type="ECO:0000256" key="3">
    <source>
        <dbReference type="ARBA" id="ARBA00022490"/>
    </source>
</evidence>
<gene>
    <name evidence="19" type="ORF">IFM89_005518</name>
</gene>
<dbReference type="CDD" id="cd18310">
    <property type="entry name" value="BTB_POZ_NPR_plant"/>
    <property type="match status" value="1"/>
</dbReference>
<dbReference type="PROSITE" id="PS50097">
    <property type="entry name" value="BTB"/>
    <property type="match status" value="1"/>
</dbReference>
<comment type="caution">
    <text evidence="19">The sequence shown here is derived from an EMBL/GenBank/DDBJ whole genome shotgun (WGS) entry which is preliminary data.</text>
</comment>
<dbReference type="PANTHER" id="PTHR46475:SF1">
    <property type="entry name" value="REGULATORY PROTEIN NPR2"/>
    <property type="match status" value="1"/>
</dbReference>
<evidence type="ECO:0000256" key="16">
    <source>
        <dbReference type="SAM" id="MobiDB-lite"/>
    </source>
</evidence>
<feature type="compositionally biased region" description="Low complexity" evidence="16">
    <location>
        <begin position="558"/>
        <end position="568"/>
    </location>
</feature>
<dbReference type="Proteomes" id="UP000631114">
    <property type="component" value="Unassembled WGS sequence"/>
</dbReference>
<evidence type="ECO:0000256" key="6">
    <source>
        <dbReference type="ARBA" id="ARBA00022771"/>
    </source>
</evidence>
<evidence type="ECO:0000256" key="9">
    <source>
        <dbReference type="ARBA" id="ARBA00022833"/>
    </source>
</evidence>
<keyword evidence="5" id="KW-0677">Repeat</keyword>
<dbReference type="FunFam" id="1.25.40.20:FF:000239">
    <property type="entry name" value="BTB/POZ domain and ankyrin repeat-containing protein NPR1"/>
    <property type="match status" value="1"/>
</dbReference>
<dbReference type="SUPFAM" id="SSF54695">
    <property type="entry name" value="POZ domain"/>
    <property type="match status" value="1"/>
</dbReference>
<dbReference type="SUPFAM" id="SSF48403">
    <property type="entry name" value="Ankyrin repeat"/>
    <property type="match status" value="1"/>
</dbReference>